<dbReference type="InterPro" id="IPR001128">
    <property type="entry name" value="Cyt_P450"/>
</dbReference>
<evidence type="ECO:0000313" key="3">
    <source>
        <dbReference type="EMBL" id="MEW9918682.1"/>
    </source>
</evidence>
<dbReference type="InterPro" id="IPR002397">
    <property type="entry name" value="Cyt_P450_B"/>
</dbReference>
<sequence length="385" mass="42010">MSDATVTHIDPAAFAADPYPALAEMRRDAPITYLPELGATLITRRDDIHREEKRIDVFSSRQPQGLMTVLMGENLMRKDGEAHMAERRALFPALSPRTVAEHWKPVFEAAARQVIADLKPRGECDLVKDYAMPVSASALIAITGLAEMTCAEMDRVSQHMIDGCANYLGDPTIEARCHAATALIDAHIERMINSPPPRSALAVMRHAGLPMDSIRANIKLVISGGQNEPRDAIAGAAWALLSHPDQMALIREGKSGWADAFAEYVRWISPIGMSPREVARADTVKGVRFEKGDRVFLMFSSAGRDEAHFDAPDAFDITRDTGPAIPFGAGPHFCAGAAASRCLIAEIALPLLFDALPNLRLDGEAPFRGWAFRGPTRVPVRWSLA</sequence>
<dbReference type="InterPro" id="IPR036396">
    <property type="entry name" value="Cyt_P450_sf"/>
</dbReference>
<dbReference type="PRINTS" id="PR00359">
    <property type="entry name" value="BP450"/>
</dbReference>
<dbReference type="RefSeq" id="WP_367876384.1">
    <property type="nucleotide sequence ID" value="NZ_JBFNXX010000002.1"/>
</dbReference>
<keyword evidence="2" id="KW-0503">Monooxygenase</keyword>
<evidence type="ECO:0000313" key="4">
    <source>
        <dbReference type="Proteomes" id="UP001556098"/>
    </source>
</evidence>
<dbReference type="EMBL" id="JBFNXX010000002">
    <property type="protein sequence ID" value="MEW9918682.1"/>
    <property type="molecule type" value="Genomic_DNA"/>
</dbReference>
<keyword evidence="4" id="KW-1185">Reference proteome</keyword>
<dbReference type="Gene3D" id="1.10.630.10">
    <property type="entry name" value="Cytochrome P450"/>
    <property type="match status" value="1"/>
</dbReference>
<accession>A0ABV3RI90</accession>
<keyword evidence="2" id="KW-0349">Heme</keyword>
<organism evidence="3 4">
    <name type="scientific">Sulfitobacter sediminis</name>
    <dbReference type="NCBI Taxonomy" id="3234186"/>
    <lineage>
        <taxon>Bacteria</taxon>
        <taxon>Pseudomonadati</taxon>
        <taxon>Pseudomonadota</taxon>
        <taxon>Alphaproteobacteria</taxon>
        <taxon>Rhodobacterales</taxon>
        <taxon>Roseobacteraceae</taxon>
        <taxon>Sulfitobacter</taxon>
    </lineage>
</organism>
<proteinExistence type="inferred from homology"/>
<evidence type="ECO:0000256" key="1">
    <source>
        <dbReference type="ARBA" id="ARBA00010617"/>
    </source>
</evidence>
<evidence type="ECO:0000256" key="2">
    <source>
        <dbReference type="RuleBase" id="RU000461"/>
    </source>
</evidence>
<dbReference type="PANTHER" id="PTHR46696">
    <property type="entry name" value="P450, PUTATIVE (EUROFUNG)-RELATED"/>
    <property type="match status" value="1"/>
</dbReference>
<keyword evidence="2" id="KW-0479">Metal-binding</keyword>
<gene>
    <name evidence="3" type="ORF">AB2B41_03650</name>
</gene>
<dbReference type="PROSITE" id="PS00086">
    <property type="entry name" value="CYTOCHROME_P450"/>
    <property type="match status" value="1"/>
</dbReference>
<dbReference type="SUPFAM" id="SSF48264">
    <property type="entry name" value="Cytochrome P450"/>
    <property type="match status" value="1"/>
</dbReference>
<reference evidence="3 4" key="1">
    <citation type="submission" date="2024-07" db="EMBL/GenBank/DDBJ databases">
        <title>Marimonas sp.nov., isolated from tidal-flat sediment.</title>
        <authorList>
            <person name="Jayan J.N."/>
            <person name="Lee S.S."/>
        </authorList>
    </citation>
    <scope>NUCLEOTIDE SEQUENCE [LARGE SCALE GENOMIC DNA]</scope>
    <source>
        <strain evidence="3 4">MJW-29</strain>
    </source>
</reference>
<comment type="similarity">
    <text evidence="1 2">Belongs to the cytochrome P450 family.</text>
</comment>
<dbReference type="Proteomes" id="UP001556098">
    <property type="component" value="Unassembled WGS sequence"/>
</dbReference>
<dbReference type="PANTHER" id="PTHR46696:SF1">
    <property type="entry name" value="CYTOCHROME P450 YJIB-RELATED"/>
    <property type="match status" value="1"/>
</dbReference>
<dbReference type="Pfam" id="PF00067">
    <property type="entry name" value="p450"/>
    <property type="match status" value="1"/>
</dbReference>
<dbReference type="InterPro" id="IPR017972">
    <property type="entry name" value="Cyt_P450_CS"/>
</dbReference>
<keyword evidence="2" id="KW-0408">Iron</keyword>
<keyword evidence="2" id="KW-0560">Oxidoreductase</keyword>
<name>A0ABV3RI90_9RHOB</name>
<comment type="caution">
    <text evidence="3">The sequence shown here is derived from an EMBL/GenBank/DDBJ whole genome shotgun (WGS) entry which is preliminary data.</text>
</comment>
<protein>
    <submittedName>
        <fullName evidence="3">Cytochrome P450</fullName>
    </submittedName>
</protein>